<reference evidence="4" key="2">
    <citation type="submission" date="2010-08" db="EMBL/GenBank/DDBJ databases">
        <title>Complete sequence of Fibrobacter succinogenes subsp. succinogenes S85.</title>
        <authorList>
            <person name="Durkin A.S."/>
            <person name="Nelson K.E."/>
            <person name="Morrison M."/>
            <person name="Forsberg C.W."/>
            <person name="Wilson D.B."/>
            <person name="Russell J.B."/>
            <person name="Cann I.K.O."/>
            <person name="Mackie R.I."/>
            <person name="White B.A."/>
        </authorList>
    </citation>
    <scope>NUCLEOTIDE SEQUENCE [LARGE SCALE GENOMIC DNA]</scope>
    <source>
        <strain evidence="4">ATCC 19169 / S85</strain>
    </source>
</reference>
<dbReference type="EMBL" id="CP001792">
    <property type="protein sequence ID" value="ACX74195.1"/>
    <property type="molecule type" value="Genomic_DNA"/>
</dbReference>
<sequence length="291" mass="33925">MLNFKSMNRFLSVLPKFVCVCACAATFVLCACEPKEEESVDYTELCYNDRWPMDEIRIDDNPNDDIKALVKRVDLRYPMNMTGDTLDVTILEFKSDVYALDYYMNSGRFQGIVPILRGSFLEQSIRSAARIFIFKHDSFRRYERSDLENYVRQFPNPRHGGFPQEFLSLPFEHREPGHTSILTKYFIGVKAYFPVLAQSYRDSDLQWNVARSWDLVEENDFIAWGRQLNIVQPKGIYRETSTLYFNAGEGVNGMATRLPGGRIVAVWGYLDWTDLERKFFTASDRVYGARY</sequence>
<protein>
    <submittedName>
        <fullName evidence="3">Putative lipoprotein</fullName>
    </submittedName>
</protein>
<dbReference type="KEGG" id="fsu:Fisuc_0583"/>
<keyword evidence="5" id="KW-1185">Reference proteome</keyword>
<dbReference type="HOGENOM" id="CLU_955623_0_0_0"/>
<evidence type="ECO:0000313" key="5">
    <source>
        <dbReference type="Proteomes" id="UP000001497"/>
    </source>
</evidence>
<accession>C9RM33</accession>
<gene>
    <name evidence="2" type="ordered locus">Fisuc_0583</name>
    <name evidence="3" type="ordered locus">FSU_1010</name>
</gene>
<dbReference type="OrthoDB" id="9772069at2"/>
<evidence type="ECO:0000313" key="2">
    <source>
        <dbReference type="EMBL" id="ACX74195.1"/>
    </source>
</evidence>
<name>C9RM33_FIBSS</name>
<feature type="signal peptide" evidence="1">
    <location>
        <begin position="1"/>
        <end position="31"/>
    </location>
</feature>
<keyword evidence="3" id="KW-0449">Lipoprotein</keyword>
<reference evidence="2 5" key="1">
    <citation type="submission" date="2009-10" db="EMBL/GenBank/DDBJ databases">
        <title>Complete sequence of Fibrobacter succinogenes subsp. succinogenes S85.</title>
        <authorList>
            <consortium name="US DOE Joint Genome Institute"/>
            <person name="Lucas S."/>
            <person name="Copeland A."/>
            <person name="Lapidus A."/>
            <person name="Glavina del Rio T."/>
            <person name="Tice H."/>
            <person name="Bruce D."/>
            <person name="Goodwin L."/>
            <person name="Pitluck S."/>
            <person name="Chertkov O."/>
            <person name="Detter J.C."/>
            <person name="Han C."/>
            <person name="Tapia R."/>
            <person name="Larimer F."/>
            <person name="Land M."/>
            <person name="Hauser L."/>
            <person name="Kyrpides N."/>
            <person name="Mikhailova N."/>
            <person name="Weimer P.J."/>
            <person name="Stevenson D.M."/>
            <person name="Boyum J."/>
            <person name="Brumm P.I."/>
            <person name="Mead D."/>
        </authorList>
    </citation>
    <scope>NUCLEOTIDE SEQUENCE [LARGE SCALE GENOMIC DNA]</scope>
    <source>
        <strain evidence="5">ATCC 19169 / S85</strain>
        <strain evidence="2">S85</strain>
    </source>
</reference>
<evidence type="ECO:0000313" key="4">
    <source>
        <dbReference type="Proteomes" id="UP000000517"/>
    </source>
</evidence>
<reference evidence="3" key="3">
    <citation type="submission" date="2010-08" db="EMBL/GenBank/DDBJ databases">
        <authorList>
            <person name="Durkin A.S."/>
            <person name="Nelson K.E."/>
            <person name="Morrison M."/>
            <person name="Forsberg C.W."/>
            <person name="Wilson D.B."/>
            <person name="Russell J.B."/>
            <person name="Cann I.K.O."/>
            <person name="Mackie R.I."/>
            <person name="White B.A."/>
        </authorList>
    </citation>
    <scope>NUCLEOTIDE SEQUENCE</scope>
    <source>
        <strain evidence="3">S85</strain>
    </source>
</reference>
<dbReference type="Proteomes" id="UP000001497">
    <property type="component" value="Chromosome"/>
</dbReference>
<dbReference type="PROSITE" id="PS51257">
    <property type="entry name" value="PROKAR_LIPOPROTEIN"/>
    <property type="match status" value="1"/>
</dbReference>
<organism evidence="3 4">
    <name type="scientific">Fibrobacter succinogenes (strain ATCC 19169 / S85)</name>
    <dbReference type="NCBI Taxonomy" id="59374"/>
    <lineage>
        <taxon>Bacteria</taxon>
        <taxon>Pseudomonadati</taxon>
        <taxon>Fibrobacterota</taxon>
        <taxon>Fibrobacteria</taxon>
        <taxon>Fibrobacterales</taxon>
        <taxon>Fibrobacteraceae</taxon>
        <taxon>Fibrobacter</taxon>
    </lineage>
</organism>
<dbReference type="KEGG" id="fsc:FSU_1010"/>
<keyword evidence="1" id="KW-0732">Signal</keyword>
<dbReference type="EMBL" id="CP002158">
    <property type="protein sequence ID" value="ADL24767.1"/>
    <property type="molecule type" value="Genomic_DNA"/>
</dbReference>
<feature type="chain" id="PRO_5003000248" evidence="1">
    <location>
        <begin position="32"/>
        <end position="291"/>
    </location>
</feature>
<evidence type="ECO:0000313" key="3">
    <source>
        <dbReference type="EMBL" id="ADL24767.1"/>
    </source>
</evidence>
<proteinExistence type="predicted"/>
<evidence type="ECO:0000256" key="1">
    <source>
        <dbReference type="SAM" id="SignalP"/>
    </source>
</evidence>
<dbReference type="Proteomes" id="UP000000517">
    <property type="component" value="Chromosome"/>
</dbReference>
<dbReference type="STRING" id="59374.FSU_1010"/>
<dbReference type="AlphaFoldDB" id="C9RM33"/>